<sequence>MRSRDGNRNFTLRLCSIIFFNSLALNASEFLISYRYVVKDSLLYNETLNISEAMTKCDGKPYEYFVLENNNNKNLKKLISQNSEDFLKYIHKLGLHVEHKEETINLQNRSTTILTLKTTCFKVDFNDNFARISPLK</sequence>
<dbReference type="KEGG" id="sbal:HUE88_09315"/>
<keyword evidence="2" id="KW-1185">Reference proteome</keyword>
<reference evidence="1 2" key="1">
    <citation type="submission" date="2020-05" db="EMBL/GenBank/DDBJ databases">
        <title>Sulfurimonas marisnigri, sp. nov., and Sulfurimonas baltica, sp. nov., manganese oxide reducing chemolithoautotrophs of the class Epsilonproteobacteria isolated from the pelagic redoxclines of the Black and Baltic Seas and emended description of the genus Sulfurimonas.</title>
        <authorList>
            <person name="Henkel J.V."/>
            <person name="Laudan C."/>
            <person name="Werner J."/>
            <person name="Neu T."/>
            <person name="Plewe S."/>
            <person name="Sproer C."/>
            <person name="Bunk B."/>
            <person name="Schulz-Vogt H.N."/>
        </authorList>
    </citation>
    <scope>NUCLEOTIDE SEQUENCE [LARGE SCALE GENOMIC DNA]</scope>
    <source>
        <strain evidence="1 2">GD2</strain>
    </source>
</reference>
<evidence type="ECO:0000313" key="2">
    <source>
        <dbReference type="Proteomes" id="UP000593994"/>
    </source>
</evidence>
<dbReference type="Proteomes" id="UP000593994">
    <property type="component" value="Chromosome"/>
</dbReference>
<protein>
    <submittedName>
        <fullName evidence="1">Uncharacterized protein</fullName>
    </submittedName>
</protein>
<evidence type="ECO:0000313" key="1">
    <source>
        <dbReference type="EMBL" id="QOY51321.1"/>
    </source>
</evidence>
<dbReference type="AlphaFoldDB" id="A0A7S7LTM6"/>
<proteinExistence type="predicted"/>
<gene>
    <name evidence="1" type="ORF">HUE88_09315</name>
</gene>
<organism evidence="1 2">
    <name type="scientific">Candidatus Sulfurimonas baltica</name>
    <dbReference type="NCBI Taxonomy" id="2740404"/>
    <lineage>
        <taxon>Bacteria</taxon>
        <taxon>Pseudomonadati</taxon>
        <taxon>Campylobacterota</taxon>
        <taxon>Epsilonproteobacteria</taxon>
        <taxon>Campylobacterales</taxon>
        <taxon>Sulfurimonadaceae</taxon>
        <taxon>Sulfurimonas</taxon>
    </lineage>
</organism>
<dbReference type="EMBL" id="CP054492">
    <property type="protein sequence ID" value="QOY51321.1"/>
    <property type="molecule type" value="Genomic_DNA"/>
</dbReference>
<accession>A0A7S7LTM6</accession>
<dbReference type="RefSeq" id="WP_194368434.1">
    <property type="nucleotide sequence ID" value="NZ_CP054492.1"/>
</dbReference>
<name>A0A7S7LTM6_9BACT</name>